<dbReference type="Gene3D" id="3.30.2010.10">
    <property type="entry name" value="Metalloproteases ('zincins'), catalytic domain"/>
    <property type="match status" value="1"/>
</dbReference>
<gene>
    <name evidence="2" type="ORF">bsdtb5_40940</name>
</gene>
<protein>
    <recommendedName>
        <fullName evidence="1">YgjP-like metallopeptidase domain-containing protein</fullName>
    </recommendedName>
</protein>
<proteinExistence type="predicted"/>
<dbReference type="PANTHER" id="PTHR30399:SF1">
    <property type="entry name" value="UTP PYROPHOSPHATASE"/>
    <property type="match status" value="1"/>
</dbReference>
<dbReference type="Proteomes" id="UP000595897">
    <property type="component" value="Chromosome"/>
</dbReference>
<dbReference type="PANTHER" id="PTHR30399">
    <property type="entry name" value="UNCHARACTERIZED PROTEIN YGJP"/>
    <property type="match status" value="1"/>
</dbReference>
<sequence>MLKDKGILEYGNLKIPYEIDYGKRKHIYISIKNNLVTVKVPLRTNKKIIEDILLQKEEWIKEKYQIQQNNVRRELIFMEGEMFYVFGKQYQLKIRYEDCSQVSIYIEHDNLLVTLPKSYQEKELKPILEHSIQKFYQKLVKNKIEERITYLSEITSLYPKKVTIKKLTRSWGRCSSSGNISLNRDLVFYQDKVIDYVILHELSHLKYMNHSRDFWNLVAEFMPDYKEQEKILNNKK</sequence>
<evidence type="ECO:0000313" key="2">
    <source>
        <dbReference type="EMBL" id="BCN32799.1"/>
    </source>
</evidence>
<dbReference type="InterPro" id="IPR002725">
    <property type="entry name" value="YgjP-like_metallopeptidase"/>
</dbReference>
<dbReference type="InterPro" id="IPR053136">
    <property type="entry name" value="UTP_pyrophosphatase-like"/>
</dbReference>
<dbReference type="AlphaFoldDB" id="A0A7R7EPT1"/>
<dbReference type="Pfam" id="PF01863">
    <property type="entry name" value="YgjP-like"/>
    <property type="match status" value="1"/>
</dbReference>
<accession>A0A7R7EPT1</accession>
<dbReference type="KEGG" id="ahb:bsdtb5_40940"/>
<keyword evidence="3" id="KW-1185">Reference proteome</keyword>
<dbReference type="RefSeq" id="WP_271713816.1">
    <property type="nucleotide sequence ID" value="NZ_AP024169.1"/>
</dbReference>
<dbReference type="EMBL" id="AP024169">
    <property type="protein sequence ID" value="BCN32799.1"/>
    <property type="molecule type" value="Genomic_DNA"/>
</dbReference>
<reference evidence="2 3" key="1">
    <citation type="submission" date="2020-11" db="EMBL/GenBank/DDBJ databases">
        <title>Draft genome sequencing of a Lachnospiraceae strain isolated from anoxic soil subjected to BSD treatment.</title>
        <authorList>
            <person name="Uek A."/>
            <person name="Tonouchi A."/>
        </authorList>
    </citation>
    <scope>NUCLEOTIDE SEQUENCE [LARGE SCALE GENOMIC DNA]</scope>
    <source>
        <strain evidence="2 3">TB5</strain>
    </source>
</reference>
<name>A0A7R7EPT1_9FIRM</name>
<feature type="domain" description="YgjP-like metallopeptidase" evidence="1">
    <location>
        <begin position="25"/>
        <end position="234"/>
    </location>
</feature>
<organism evidence="2 3">
    <name type="scientific">Anaeromicropila herbilytica</name>
    <dbReference type="NCBI Taxonomy" id="2785025"/>
    <lineage>
        <taxon>Bacteria</taxon>
        <taxon>Bacillati</taxon>
        <taxon>Bacillota</taxon>
        <taxon>Clostridia</taxon>
        <taxon>Lachnospirales</taxon>
        <taxon>Lachnospiraceae</taxon>
        <taxon>Anaeromicropila</taxon>
    </lineage>
</organism>
<dbReference type="CDD" id="cd07344">
    <property type="entry name" value="M48_yhfN_like"/>
    <property type="match status" value="1"/>
</dbReference>
<evidence type="ECO:0000313" key="3">
    <source>
        <dbReference type="Proteomes" id="UP000595897"/>
    </source>
</evidence>
<evidence type="ECO:0000259" key="1">
    <source>
        <dbReference type="Pfam" id="PF01863"/>
    </source>
</evidence>